<dbReference type="PROSITE" id="PS50112">
    <property type="entry name" value="PAS"/>
    <property type="match status" value="2"/>
</dbReference>
<dbReference type="PANTHER" id="PTHR24421">
    <property type="entry name" value="NITRATE/NITRITE SENSOR PROTEIN NARX-RELATED"/>
    <property type="match status" value="1"/>
</dbReference>
<evidence type="ECO:0000259" key="9">
    <source>
        <dbReference type="PROSITE" id="PS50109"/>
    </source>
</evidence>
<evidence type="ECO:0000313" key="14">
    <source>
        <dbReference type="Proteomes" id="UP000427906"/>
    </source>
</evidence>
<sequence length="729" mass="83409">MEGGVFLEQGFVKEQILRKEGYLEYEWRNPGEPAKRPKALYMTYFAPWDWIISVSSYRTEFAELIDVSDFRDSILSLKFGETGYSFVIDSKGQMIIHPVIEGNAFAFADTSGRKFIRTIIEEKKGKKIYSWKNPGEQVHRDKLVIFNYIPEYDWIVASSCYLEESYAPLKKVLNVVLATTAATLLITIPITWLMSLYIVRPLKTMMKNFRRGASGDLSIRLDISTEDEMGQLAGYFNYFMEKLEYSNAILTNEILDRQRVEARLRISEEKYRTILERMEEGYYEVDTQGRFTFFNAALQAILGYPKAVLNSLSLREISDPETYRKIKETFREIRTSGKAQKAASYQLNRRDGSTCYLETSISLMVDADRQVIGYRGVLKDISEKRLADLELRRSVEMFSKAFRSSPAGMFIVTINDGRFVDVNDSFLRYTAFSAEDVIGRSLTETQFFIPEEKNELIVARLQQEYAIRNMEINFRADGDHCRMGILSAEMLILQGSKCMLAALEDVTEARQLEREVLDISERERQRIGFTLHDDLCPHLLGVEVLSNVLRQKLAERSSPESINAAKIQGLIQESIIKLKRLSRGLYPVDLSGYDFDTAIADLVMQAQDIFGVSCHFLCELPICLNDDTMARHVYCITHEAIHNALKHANAENIFVVLNMENEKIILTIKDDGRGIHADEPNHGMGMRIMNYRARRIGAEFTVESDMGMGTTITIEIEQTKQSGGGQKVR</sequence>
<protein>
    <recommendedName>
        <fullName evidence="3">histidine kinase</fullName>
        <ecNumber evidence="3">2.7.13.3</ecNumber>
    </recommendedName>
</protein>
<evidence type="ECO:0000259" key="11">
    <source>
        <dbReference type="PROSITE" id="PS50113"/>
    </source>
</evidence>
<evidence type="ECO:0000256" key="1">
    <source>
        <dbReference type="ARBA" id="ARBA00000085"/>
    </source>
</evidence>
<dbReference type="Pfam" id="PF13426">
    <property type="entry name" value="PAS_9"/>
    <property type="match status" value="1"/>
</dbReference>
<feature type="domain" description="PAS" evidence="10">
    <location>
        <begin position="394"/>
        <end position="470"/>
    </location>
</feature>
<comment type="catalytic activity">
    <reaction evidence="1">
        <text>ATP + protein L-histidine = ADP + protein N-phospho-L-histidine.</text>
        <dbReference type="EC" id="2.7.13.3"/>
    </reaction>
</comment>
<dbReference type="Proteomes" id="UP000427906">
    <property type="component" value="Chromosome"/>
</dbReference>
<evidence type="ECO:0000313" key="13">
    <source>
        <dbReference type="EMBL" id="BBO69707.1"/>
    </source>
</evidence>
<dbReference type="Gene3D" id="3.30.565.10">
    <property type="entry name" value="Histidine kinase-like ATPase, C-terminal domain"/>
    <property type="match status" value="1"/>
</dbReference>
<dbReference type="NCBIfam" id="TIGR00229">
    <property type="entry name" value="sensory_box"/>
    <property type="match status" value="2"/>
</dbReference>
<dbReference type="InterPro" id="IPR000014">
    <property type="entry name" value="PAS"/>
</dbReference>
<dbReference type="KEGG" id="dalk:DSCA_36370"/>
<dbReference type="GO" id="GO:0046983">
    <property type="term" value="F:protein dimerization activity"/>
    <property type="evidence" value="ECO:0007669"/>
    <property type="project" value="InterPro"/>
</dbReference>
<dbReference type="PROSITE" id="PS50885">
    <property type="entry name" value="HAMP"/>
    <property type="match status" value="1"/>
</dbReference>
<evidence type="ECO:0000256" key="4">
    <source>
        <dbReference type="ARBA" id="ARBA00022553"/>
    </source>
</evidence>
<dbReference type="InterPro" id="IPR035965">
    <property type="entry name" value="PAS-like_dom_sf"/>
</dbReference>
<dbReference type="InterPro" id="IPR005467">
    <property type="entry name" value="His_kinase_dom"/>
</dbReference>
<evidence type="ECO:0000259" key="10">
    <source>
        <dbReference type="PROSITE" id="PS50112"/>
    </source>
</evidence>
<dbReference type="Pfam" id="PF08269">
    <property type="entry name" value="dCache_2"/>
    <property type="match status" value="1"/>
</dbReference>
<dbReference type="PROSITE" id="PS50113">
    <property type="entry name" value="PAC"/>
    <property type="match status" value="1"/>
</dbReference>
<dbReference type="GO" id="GO:0016020">
    <property type="term" value="C:membrane"/>
    <property type="evidence" value="ECO:0007669"/>
    <property type="project" value="UniProtKB-SubCell"/>
</dbReference>
<evidence type="ECO:0000256" key="8">
    <source>
        <dbReference type="SAM" id="Phobius"/>
    </source>
</evidence>
<dbReference type="SMART" id="SM00387">
    <property type="entry name" value="HATPase_c"/>
    <property type="match status" value="1"/>
</dbReference>
<keyword evidence="14" id="KW-1185">Reference proteome</keyword>
<evidence type="ECO:0000256" key="7">
    <source>
        <dbReference type="ARBA" id="ARBA00023012"/>
    </source>
</evidence>
<dbReference type="SMART" id="SM00091">
    <property type="entry name" value="PAS"/>
    <property type="match status" value="2"/>
</dbReference>
<feature type="transmembrane region" description="Helical" evidence="8">
    <location>
        <begin position="175"/>
        <end position="199"/>
    </location>
</feature>
<keyword evidence="8" id="KW-0472">Membrane</keyword>
<evidence type="ECO:0000256" key="3">
    <source>
        <dbReference type="ARBA" id="ARBA00012438"/>
    </source>
</evidence>
<dbReference type="SMART" id="SM00086">
    <property type="entry name" value="PAC"/>
    <property type="match status" value="1"/>
</dbReference>
<dbReference type="Pfam" id="PF00989">
    <property type="entry name" value="PAS"/>
    <property type="match status" value="1"/>
</dbReference>
<gene>
    <name evidence="13" type="ORF">DSCA_36370</name>
</gene>
<dbReference type="Pfam" id="PF02518">
    <property type="entry name" value="HATPase_c"/>
    <property type="match status" value="1"/>
</dbReference>
<dbReference type="InterPro" id="IPR050482">
    <property type="entry name" value="Sensor_HK_TwoCompSys"/>
</dbReference>
<dbReference type="GO" id="GO:0000155">
    <property type="term" value="F:phosphorelay sensor kinase activity"/>
    <property type="evidence" value="ECO:0007669"/>
    <property type="project" value="InterPro"/>
</dbReference>
<dbReference type="Gene3D" id="3.30.450.20">
    <property type="entry name" value="PAS domain"/>
    <property type="match status" value="4"/>
</dbReference>
<dbReference type="InterPro" id="IPR003594">
    <property type="entry name" value="HATPase_dom"/>
</dbReference>
<organism evidence="13 14">
    <name type="scientific">Desulfosarcina alkanivorans</name>
    <dbReference type="NCBI Taxonomy" id="571177"/>
    <lineage>
        <taxon>Bacteria</taxon>
        <taxon>Pseudomonadati</taxon>
        <taxon>Thermodesulfobacteriota</taxon>
        <taxon>Desulfobacteria</taxon>
        <taxon>Desulfobacterales</taxon>
        <taxon>Desulfosarcinaceae</taxon>
        <taxon>Desulfosarcina</taxon>
    </lineage>
</organism>
<dbReference type="PROSITE" id="PS50109">
    <property type="entry name" value="HIS_KIN"/>
    <property type="match status" value="1"/>
</dbReference>
<name>A0A5K7YYM4_9BACT</name>
<dbReference type="InterPro" id="IPR004010">
    <property type="entry name" value="Double_Cache_2"/>
</dbReference>
<keyword evidence="5" id="KW-0808">Transferase</keyword>
<dbReference type="Pfam" id="PF07730">
    <property type="entry name" value="HisKA_3"/>
    <property type="match status" value="1"/>
</dbReference>
<dbReference type="InterPro" id="IPR001610">
    <property type="entry name" value="PAC"/>
</dbReference>
<dbReference type="SUPFAM" id="SSF55785">
    <property type="entry name" value="PYP-like sensor domain (PAS domain)"/>
    <property type="match status" value="2"/>
</dbReference>
<dbReference type="Gene3D" id="6.10.340.10">
    <property type="match status" value="1"/>
</dbReference>
<dbReference type="InterPro" id="IPR011712">
    <property type="entry name" value="Sig_transdc_His_kin_sub3_dim/P"/>
</dbReference>
<dbReference type="AlphaFoldDB" id="A0A5K7YYM4"/>
<dbReference type="InterPro" id="IPR000700">
    <property type="entry name" value="PAS-assoc_C"/>
</dbReference>
<feature type="domain" description="PAC" evidence="11">
    <location>
        <begin position="341"/>
        <end position="393"/>
    </location>
</feature>
<accession>A0A5K7YYM4</accession>
<dbReference type="Pfam" id="PF00672">
    <property type="entry name" value="HAMP"/>
    <property type="match status" value="1"/>
</dbReference>
<keyword evidence="8" id="KW-0812">Transmembrane</keyword>
<dbReference type="InterPro" id="IPR036890">
    <property type="entry name" value="HATPase_C_sf"/>
</dbReference>
<reference evidence="13 14" key="1">
    <citation type="submission" date="2019-11" db="EMBL/GenBank/DDBJ databases">
        <title>Comparative genomics of hydrocarbon-degrading Desulfosarcina strains.</title>
        <authorList>
            <person name="Watanabe M."/>
            <person name="Kojima H."/>
            <person name="Fukui M."/>
        </authorList>
    </citation>
    <scope>NUCLEOTIDE SEQUENCE [LARGE SCALE GENOMIC DNA]</scope>
    <source>
        <strain evidence="13 14">PL12</strain>
    </source>
</reference>
<evidence type="ECO:0000259" key="12">
    <source>
        <dbReference type="PROSITE" id="PS50885"/>
    </source>
</evidence>
<dbReference type="CDD" id="cd12912">
    <property type="entry name" value="PDC2_MCP_like"/>
    <property type="match status" value="1"/>
</dbReference>
<dbReference type="EMBL" id="AP021874">
    <property type="protein sequence ID" value="BBO69707.1"/>
    <property type="molecule type" value="Genomic_DNA"/>
</dbReference>
<evidence type="ECO:0000256" key="2">
    <source>
        <dbReference type="ARBA" id="ARBA00004370"/>
    </source>
</evidence>
<dbReference type="CDD" id="cd16917">
    <property type="entry name" value="HATPase_UhpB-NarQ-NarX-like"/>
    <property type="match status" value="1"/>
</dbReference>
<comment type="subcellular location">
    <subcellularLocation>
        <location evidence="2">Membrane</location>
    </subcellularLocation>
</comment>
<dbReference type="CDD" id="cd00130">
    <property type="entry name" value="PAS"/>
    <property type="match status" value="2"/>
</dbReference>
<evidence type="ECO:0000256" key="6">
    <source>
        <dbReference type="ARBA" id="ARBA00022777"/>
    </source>
</evidence>
<dbReference type="CDD" id="cd06225">
    <property type="entry name" value="HAMP"/>
    <property type="match status" value="1"/>
</dbReference>
<keyword evidence="7" id="KW-0902">Two-component regulatory system</keyword>
<dbReference type="InterPro" id="IPR013767">
    <property type="entry name" value="PAS_fold"/>
</dbReference>
<feature type="domain" description="Histidine kinase" evidence="9">
    <location>
        <begin position="636"/>
        <end position="720"/>
    </location>
</feature>
<dbReference type="SUPFAM" id="SSF158472">
    <property type="entry name" value="HAMP domain-like"/>
    <property type="match status" value="1"/>
</dbReference>
<feature type="domain" description="HAMP" evidence="12">
    <location>
        <begin position="196"/>
        <end position="248"/>
    </location>
</feature>
<dbReference type="EC" id="2.7.13.3" evidence="3"/>
<feature type="domain" description="PAS" evidence="10">
    <location>
        <begin position="267"/>
        <end position="337"/>
    </location>
</feature>
<dbReference type="SUPFAM" id="SSF55874">
    <property type="entry name" value="ATPase domain of HSP90 chaperone/DNA topoisomerase II/histidine kinase"/>
    <property type="match status" value="1"/>
</dbReference>
<keyword evidence="6" id="KW-0418">Kinase</keyword>
<dbReference type="InterPro" id="IPR003660">
    <property type="entry name" value="HAMP_dom"/>
</dbReference>
<dbReference type="GO" id="GO:0006355">
    <property type="term" value="P:regulation of DNA-templated transcription"/>
    <property type="evidence" value="ECO:0007669"/>
    <property type="project" value="InterPro"/>
</dbReference>
<proteinExistence type="predicted"/>
<keyword evidence="8" id="KW-1133">Transmembrane helix</keyword>
<dbReference type="SMART" id="SM00304">
    <property type="entry name" value="HAMP"/>
    <property type="match status" value="1"/>
</dbReference>
<keyword evidence="4" id="KW-0597">Phosphoprotein</keyword>
<evidence type="ECO:0000256" key="5">
    <source>
        <dbReference type="ARBA" id="ARBA00022679"/>
    </source>
</evidence>